<dbReference type="PANTHER" id="PTHR13556:SF2">
    <property type="entry name" value="TRANSCRIPTIONAL ADAPTER 3"/>
    <property type="match status" value="1"/>
</dbReference>
<keyword evidence="5" id="KW-0539">Nucleus</keyword>
<feature type="compositionally biased region" description="Acidic residues" evidence="6">
    <location>
        <begin position="395"/>
        <end position="406"/>
    </location>
</feature>
<keyword evidence="3" id="KW-0805">Transcription regulation</keyword>
<dbReference type="OrthoDB" id="1232at2759"/>
<feature type="compositionally biased region" description="Basic residues" evidence="6">
    <location>
        <begin position="141"/>
        <end position="150"/>
    </location>
</feature>
<feature type="compositionally biased region" description="Basic and acidic residues" evidence="6">
    <location>
        <begin position="108"/>
        <end position="140"/>
    </location>
</feature>
<feature type="region of interest" description="Disordered" evidence="6">
    <location>
        <begin position="574"/>
        <end position="608"/>
    </location>
</feature>
<evidence type="ECO:0000256" key="2">
    <source>
        <dbReference type="ARBA" id="ARBA00005330"/>
    </source>
</evidence>
<dbReference type="STRING" id="342668.A0A1B8GKH6"/>
<dbReference type="AlphaFoldDB" id="A0A1B8GKH6"/>
<feature type="compositionally biased region" description="Polar residues" evidence="6">
    <location>
        <begin position="429"/>
        <end position="441"/>
    </location>
</feature>
<gene>
    <name evidence="7" type="primary">NGG1</name>
    <name evidence="7" type="ORF">VE01_05688</name>
</gene>
<evidence type="ECO:0000256" key="4">
    <source>
        <dbReference type="ARBA" id="ARBA00023163"/>
    </source>
</evidence>
<evidence type="ECO:0000256" key="3">
    <source>
        <dbReference type="ARBA" id="ARBA00023015"/>
    </source>
</evidence>
<dbReference type="GeneID" id="28839074"/>
<evidence type="ECO:0000256" key="1">
    <source>
        <dbReference type="ARBA" id="ARBA00004123"/>
    </source>
</evidence>
<evidence type="ECO:0000256" key="6">
    <source>
        <dbReference type="SAM" id="MobiDB-lite"/>
    </source>
</evidence>
<feature type="region of interest" description="Disordered" evidence="6">
    <location>
        <begin position="1"/>
        <end position="43"/>
    </location>
</feature>
<dbReference type="GO" id="GO:0005634">
    <property type="term" value="C:nucleus"/>
    <property type="evidence" value="ECO:0007669"/>
    <property type="project" value="UniProtKB-SubCell"/>
</dbReference>
<feature type="compositionally biased region" description="Basic and acidic residues" evidence="6">
    <location>
        <begin position="151"/>
        <end position="160"/>
    </location>
</feature>
<feature type="compositionally biased region" description="Basic residues" evidence="6">
    <location>
        <begin position="575"/>
        <end position="588"/>
    </location>
</feature>
<feature type="region of interest" description="Disordered" evidence="6">
    <location>
        <begin position="424"/>
        <end position="461"/>
    </location>
</feature>
<keyword evidence="8" id="KW-1185">Reference proteome</keyword>
<evidence type="ECO:0000313" key="8">
    <source>
        <dbReference type="Proteomes" id="UP000091956"/>
    </source>
</evidence>
<dbReference type="Pfam" id="PF10198">
    <property type="entry name" value="Ada3"/>
    <property type="match status" value="1"/>
</dbReference>
<dbReference type="PANTHER" id="PTHR13556">
    <property type="entry name" value="TRANSCRIPTIONAL ADAPTER 3-RELATED"/>
    <property type="match status" value="1"/>
</dbReference>
<dbReference type="Proteomes" id="UP000091956">
    <property type="component" value="Unassembled WGS sequence"/>
</dbReference>
<feature type="compositionally biased region" description="Low complexity" evidence="6">
    <location>
        <begin position="444"/>
        <end position="454"/>
    </location>
</feature>
<feature type="region of interest" description="Disordered" evidence="6">
    <location>
        <begin position="108"/>
        <end position="254"/>
    </location>
</feature>
<dbReference type="GO" id="GO:0003713">
    <property type="term" value="F:transcription coactivator activity"/>
    <property type="evidence" value="ECO:0007669"/>
    <property type="project" value="TreeGrafter"/>
</dbReference>
<evidence type="ECO:0000313" key="7">
    <source>
        <dbReference type="EMBL" id="OBT96352.1"/>
    </source>
</evidence>
<comment type="subcellular location">
    <subcellularLocation>
        <location evidence="1">Nucleus</location>
    </subcellularLocation>
</comment>
<feature type="compositionally biased region" description="Basic residues" evidence="6">
    <location>
        <begin position="186"/>
        <end position="197"/>
    </location>
</feature>
<organism evidence="7 8">
    <name type="scientific">Pseudogymnoascus verrucosus</name>
    <dbReference type="NCBI Taxonomy" id="342668"/>
    <lineage>
        <taxon>Eukaryota</taxon>
        <taxon>Fungi</taxon>
        <taxon>Dikarya</taxon>
        <taxon>Ascomycota</taxon>
        <taxon>Pezizomycotina</taxon>
        <taxon>Leotiomycetes</taxon>
        <taxon>Thelebolales</taxon>
        <taxon>Thelebolaceae</taxon>
        <taxon>Pseudogymnoascus</taxon>
    </lineage>
</organism>
<evidence type="ECO:0000256" key="5">
    <source>
        <dbReference type="ARBA" id="ARBA00023242"/>
    </source>
</evidence>
<dbReference type="InterPro" id="IPR019340">
    <property type="entry name" value="Histone_AcTrfase_su3"/>
</dbReference>
<proteinExistence type="inferred from homology"/>
<dbReference type="GO" id="GO:0006357">
    <property type="term" value="P:regulation of transcription by RNA polymerase II"/>
    <property type="evidence" value="ECO:0007669"/>
    <property type="project" value="TreeGrafter"/>
</dbReference>
<reference evidence="7 8" key="1">
    <citation type="submission" date="2016-03" db="EMBL/GenBank/DDBJ databases">
        <title>Comparative genomics of Pseudogymnoascus destructans, the fungus causing white-nose syndrome of bats.</title>
        <authorList>
            <person name="Palmer J.M."/>
            <person name="Drees K.P."/>
            <person name="Foster J.T."/>
            <person name="Lindner D.L."/>
        </authorList>
    </citation>
    <scope>NUCLEOTIDE SEQUENCE [LARGE SCALE GENOMIC DNA]</scope>
    <source>
        <strain evidence="7 8">UAMH 10579</strain>
    </source>
</reference>
<feature type="region of interest" description="Disordered" evidence="6">
    <location>
        <begin position="377"/>
        <end position="406"/>
    </location>
</feature>
<accession>A0A1B8GKH6</accession>
<feature type="compositionally biased region" description="Low complexity" evidence="6">
    <location>
        <begin position="200"/>
        <end position="214"/>
    </location>
</feature>
<keyword evidence="4" id="KW-0804">Transcription</keyword>
<dbReference type="RefSeq" id="XP_018130085.1">
    <property type="nucleotide sequence ID" value="XM_018275149.2"/>
</dbReference>
<reference evidence="8" key="2">
    <citation type="journal article" date="2018" name="Nat. Commun.">
        <title>Extreme sensitivity to ultraviolet light in the fungal pathogen causing white-nose syndrome of bats.</title>
        <authorList>
            <person name="Palmer J.M."/>
            <person name="Drees K.P."/>
            <person name="Foster J.T."/>
            <person name="Lindner D.L."/>
        </authorList>
    </citation>
    <scope>NUCLEOTIDE SEQUENCE [LARGE SCALE GENOMIC DNA]</scope>
    <source>
        <strain evidence="8">UAMH 10579</strain>
    </source>
</reference>
<comment type="similarity">
    <text evidence="2">Belongs to the NGG1 family.</text>
</comment>
<protein>
    <submittedName>
        <fullName evidence="7">Transcriptional regulator</fullName>
    </submittedName>
</protein>
<dbReference type="EMBL" id="KV460228">
    <property type="protein sequence ID" value="OBT96352.1"/>
    <property type="molecule type" value="Genomic_DNA"/>
</dbReference>
<name>A0A1B8GKH6_9PEZI</name>
<sequence length="671" mass="73890">MPPHPPAQKGTGKRSGGHRGESRRSRSRNTTPSSAGAPGILAGTESESRYLELTMIPFPQASYDDIVDPQIGSSIPDSKAIDTIIDSINRLLDVAEARGKVCDRGMRLLSAQRKDQVETERREQERVDREAADEAAERGRQASKMRKKKDSSKAKEDRPLTHGAHVLAPQDGSKIEGAPSVSPGRASHKPGRGRSRGVSREASASSSLSPVEQTTPPPTGAAAKKKASVPTIQVDEDSSSEDEHQPPPAPAVPHIMTFGDDPWSYPDPTEYEIRKVTPDMPEEEIKKIYSVAEYPHDDLHDLIPGTPPDKDFSNAKPVNQVQATTFATHMEGYLRPFTEEDLAFLRDRGDRVNDFIIPPRGKKHYTEIWAEEDGLADPRQNRDKLPANEPRGSIEDLDEATAETDEISVGPVLGRLLSLLRPENRAPPSEQSAAANGNVDSNADLDSSLGLDPMPLDPPAAPLPPATYMTESTTEGWKKANHPKLDHVQVDERVKQELRYIGLMPESADPQYDNGEDDEVSARLRLLTAMLKEKVIENNARKAILMEKVKERMAHQEYSTILEDLDSQVQASFSKRTRTMGKKTKAKRPGGAGGGSHVASQGMARPGIGDATKTLMERRKKWIENIGPVFEGDTGRVPRAADEGSSIFTDEAMVEYMKRERENWDEEVDDE</sequence>
<dbReference type="GO" id="GO:0000124">
    <property type="term" value="C:SAGA complex"/>
    <property type="evidence" value="ECO:0007669"/>
    <property type="project" value="TreeGrafter"/>
</dbReference>